<keyword evidence="6 9" id="KW-0460">Magnesium</keyword>
<name>A0A2G4R534_9BACT</name>
<proteinExistence type="inferred from homology"/>
<organism evidence="12 13">
    <name type="scientific">Campylobacter vulpis</name>
    <dbReference type="NCBI Taxonomy" id="1655500"/>
    <lineage>
        <taxon>Bacteria</taxon>
        <taxon>Pseudomonadati</taxon>
        <taxon>Campylobacterota</taxon>
        <taxon>Epsilonproteobacteria</taxon>
        <taxon>Campylobacterales</taxon>
        <taxon>Campylobacteraceae</taxon>
        <taxon>Campylobacter</taxon>
    </lineage>
</organism>
<dbReference type="Gene3D" id="3.40.190.80">
    <property type="match status" value="1"/>
</dbReference>
<keyword evidence="7 9" id="KW-0119">Carbohydrate metabolism</keyword>
<dbReference type="Proteomes" id="UP000237472">
    <property type="component" value="Unassembled WGS sequence"/>
</dbReference>
<dbReference type="SUPFAM" id="SSF56655">
    <property type="entry name" value="Carbohydrate phosphatase"/>
    <property type="match status" value="1"/>
</dbReference>
<dbReference type="PANTHER" id="PTHR11556:SF35">
    <property type="entry name" value="SEDOHEPTULOSE-1,7-BISPHOSPHATASE, CHLOROPLASTIC"/>
    <property type="match status" value="1"/>
</dbReference>
<evidence type="ECO:0000256" key="2">
    <source>
        <dbReference type="ARBA" id="ARBA00010941"/>
    </source>
</evidence>
<dbReference type="InterPro" id="IPR000146">
    <property type="entry name" value="FBPase_class-1"/>
</dbReference>
<evidence type="ECO:0000256" key="3">
    <source>
        <dbReference type="ARBA" id="ARBA00022490"/>
    </source>
</evidence>
<feature type="binding site" evidence="9">
    <location>
        <position position="64"/>
    </location>
    <ligand>
        <name>Mg(2+)</name>
        <dbReference type="ChEBI" id="CHEBI:18420"/>
        <label>1</label>
    </ligand>
</feature>
<gene>
    <name evidence="9" type="primary">fbp</name>
    <name evidence="12" type="ORF">AA994_02065</name>
</gene>
<dbReference type="RefSeq" id="WP_099461106.1">
    <property type="nucleotide sequence ID" value="NZ_LDWY01000024.1"/>
</dbReference>
<keyword evidence="4 9" id="KW-0479">Metal-binding</keyword>
<comment type="similarity">
    <text evidence="2 9">Belongs to the FBPase class 1 family.</text>
</comment>
<evidence type="ECO:0000313" key="12">
    <source>
        <dbReference type="EMBL" id="PHY91659.1"/>
    </source>
</evidence>
<evidence type="ECO:0000256" key="6">
    <source>
        <dbReference type="ARBA" id="ARBA00022842"/>
    </source>
</evidence>
<comment type="pathway">
    <text evidence="8">Carbohydrate biosynthesis.</text>
</comment>
<evidence type="ECO:0000259" key="10">
    <source>
        <dbReference type="Pfam" id="PF00316"/>
    </source>
</evidence>
<evidence type="ECO:0000256" key="7">
    <source>
        <dbReference type="ARBA" id="ARBA00023277"/>
    </source>
</evidence>
<sequence length="281" mass="31463">MQELVKLIQKAVIDIANALKFPDTSYSKEKNSSGDTQLKFDVLSDEIITKNLSESKALKALISEEKEEILKLNEKGKFIVAYDPLDGSSLMDVNFAIGSIFAIYEEEVSPKNLKAALYSIYGARLEFVFCEGKEVRLYRLNESGKFDFVKELKMAEKGKINATGGTQKFWDNKHANFIKELFEEGYRLRYSGAMVSDIHQILLKGGGLFSYPATKDAPNGKLRAFFEIFPLAFIIEKAGGATSNGQNASLLELEFHQIHATSPCFFGSKYEINKLLKAYNG</sequence>
<dbReference type="GO" id="GO:0042132">
    <property type="term" value="F:fructose 1,6-bisphosphate 1-phosphatase activity"/>
    <property type="evidence" value="ECO:0007669"/>
    <property type="project" value="UniProtKB-UniRule"/>
</dbReference>
<dbReference type="Gene3D" id="3.30.540.10">
    <property type="entry name" value="Fructose-1,6-Bisphosphatase, subunit A, domain 1"/>
    <property type="match status" value="1"/>
</dbReference>
<dbReference type="GO" id="GO:0006000">
    <property type="term" value="P:fructose metabolic process"/>
    <property type="evidence" value="ECO:0007669"/>
    <property type="project" value="TreeGrafter"/>
</dbReference>
<evidence type="ECO:0000259" key="11">
    <source>
        <dbReference type="Pfam" id="PF18913"/>
    </source>
</evidence>
<dbReference type="AlphaFoldDB" id="A0A2G4R534"/>
<protein>
    <recommendedName>
        <fullName evidence="9">Fructose-1,6-bisphosphatase class 1</fullName>
        <shortName evidence="9">FBPase class 1</shortName>
        <ecNumber evidence="9">3.1.3.11</ecNumber>
    </recommendedName>
    <alternativeName>
        <fullName evidence="9">D-fructose-1,6-bisphosphate 1-phosphohydrolase class 1</fullName>
    </alternativeName>
</protein>
<comment type="catalytic activity">
    <reaction evidence="1 9">
        <text>beta-D-fructose 1,6-bisphosphate + H2O = beta-D-fructose 6-phosphate + phosphate</text>
        <dbReference type="Rhea" id="RHEA:11064"/>
        <dbReference type="ChEBI" id="CHEBI:15377"/>
        <dbReference type="ChEBI" id="CHEBI:32966"/>
        <dbReference type="ChEBI" id="CHEBI:43474"/>
        <dbReference type="ChEBI" id="CHEBI:57634"/>
        <dbReference type="EC" id="3.1.3.11"/>
    </reaction>
</comment>
<feature type="binding site" evidence="9">
    <location>
        <position position="85"/>
    </location>
    <ligand>
        <name>Mg(2+)</name>
        <dbReference type="ChEBI" id="CHEBI:18420"/>
        <label>1</label>
    </ligand>
</feature>
<evidence type="ECO:0000256" key="5">
    <source>
        <dbReference type="ARBA" id="ARBA00022801"/>
    </source>
</evidence>
<feature type="binding site" evidence="9">
    <location>
        <position position="190"/>
    </location>
    <ligand>
        <name>substrate</name>
    </ligand>
</feature>
<feature type="domain" description="Fructose-1-6-bisphosphatase class I N-terminal" evidence="10">
    <location>
        <begin position="24"/>
        <end position="151"/>
    </location>
</feature>
<feature type="binding site" evidence="9">
    <location>
        <position position="83"/>
    </location>
    <ligand>
        <name>Mg(2+)</name>
        <dbReference type="ChEBI" id="CHEBI:18420"/>
        <label>1</label>
    </ligand>
</feature>
<dbReference type="PIRSF" id="PIRSF000904">
    <property type="entry name" value="FBPtase_SBPase"/>
    <property type="match status" value="1"/>
</dbReference>
<evidence type="ECO:0000256" key="8">
    <source>
        <dbReference type="ARBA" id="ARBA00024331"/>
    </source>
</evidence>
<feature type="binding site" evidence="9">
    <location>
        <begin position="86"/>
        <end position="89"/>
    </location>
    <ligand>
        <name>substrate</name>
    </ligand>
</feature>
<evidence type="ECO:0000256" key="1">
    <source>
        <dbReference type="ARBA" id="ARBA00001273"/>
    </source>
</evidence>
<dbReference type="EC" id="3.1.3.11" evidence="9"/>
<dbReference type="OrthoDB" id="9806756at2"/>
<dbReference type="EMBL" id="LDWY01000024">
    <property type="protein sequence ID" value="PHY91659.1"/>
    <property type="molecule type" value="Genomic_DNA"/>
</dbReference>
<feature type="binding site" evidence="9">
    <location>
        <position position="221"/>
    </location>
    <ligand>
        <name>substrate</name>
    </ligand>
</feature>
<comment type="subcellular location">
    <subcellularLocation>
        <location evidence="9">Cytoplasm</location>
    </subcellularLocation>
</comment>
<feature type="binding site" evidence="9">
    <location>
        <position position="83"/>
    </location>
    <ligand>
        <name>Mg(2+)</name>
        <dbReference type="ChEBI" id="CHEBI:18420"/>
        <label>2</label>
    </ligand>
</feature>
<comment type="caution">
    <text evidence="12">The sequence shown here is derived from an EMBL/GenBank/DDBJ whole genome shotgun (WGS) entry which is preliminary data.</text>
</comment>
<accession>A0A2G4R534</accession>
<dbReference type="InterPro" id="IPR028343">
    <property type="entry name" value="FBPtase"/>
</dbReference>
<dbReference type="PRINTS" id="PR01958">
    <property type="entry name" value="S17BPHPHTASE"/>
</dbReference>
<dbReference type="InterPro" id="IPR023079">
    <property type="entry name" value="SBPase"/>
</dbReference>
<reference evidence="13" key="1">
    <citation type="submission" date="2015-06" db="EMBL/GenBank/DDBJ databases">
        <authorList>
            <person name="Parisi A."/>
            <person name="Chiara M."/>
            <person name="Florio D."/>
            <person name="Miccolupo A."/>
            <person name="Manzari C."/>
            <person name="Mion D."/>
            <person name="Caruso M."/>
            <person name="D'erchia A.M."/>
            <person name="Zanoni R."/>
        </authorList>
    </citation>
    <scope>NUCLEOTIDE SEQUENCE [LARGE SCALE GENOMIC DNA]</scope>
    <source>
        <strain evidence="13">73/13</strain>
    </source>
</reference>
<dbReference type="NCBIfam" id="NF006782">
    <property type="entry name" value="PRK09293.2-3"/>
    <property type="match status" value="1"/>
</dbReference>
<dbReference type="GO" id="GO:0000287">
    <property type="term" value="F:magnesium ion binding"/>
    <property type="evidence" value="ECO:0007669"/>
    <property type="project" value="UniProtKB-UniRule"/>
</dbReference>
<dbReference type="GO" id="GO:0006002">
    <property type="term" value="P:fructose 6-phosphate metabolic process"/>
    <property type="evidence" value="ECO:0007669"/>
    <property type="project" value="TreeGrafter"/>
</dbReference>
<comment type="subunit">
    <text evidence="9">Homotetramer.</text>
</comment>
<dbReference type="InterPro" id="IPR033391">
    <property type="entry name" value="FBPase_N"/>
</dbReference>
<feature type="binding site" evidence="9">
    <location>
        <position position="227"/>
    </location>
    <ligand>
        <name>Mg(2+)</name>
        <dbReference type="ChEBI" id="CHEBI:18420"/>
        <label>2</label>
    </ligand>
</feature>
<dbReference type="GO" id="GO:0005829">
    <property type="term" value="C:cytosol"/>
    <property type="evidence" value="ECO:0007669"/>
    <property type="project" value="TreeGrafter"/>
</dbReference>
<dbReference type="Pfam" id="PF00316">
    <property type="entry name" value="FBPase"/>
    <property type="match status" value="1"/>
</dbReference>
<feature type="binding site" evidence="9">
    <location>
        <position position="86"/>
    </location>
    <ligand>
        <name>Mg(2+)</name>
        <dbReference type="ChEBI" id="CHEBI:18420"/>
        <label>2</label>
    </ligand>
</feature>
<dbReference type="Pfam" id="PF18913">
    <property type="entry name" value="FBPase_C"/>
    <property type="match status" value="1"/>
</dbReference>
<dbReference type="HAMAP" id="MF_01855">
    <property type="entry name" value="FBPase_class1"/>
    <property type="match status" value="1"/>
</dbReference>
<comment type="caution">
    <text evidence="9">Lacks conserved residue(s) required for the propagation of feature annotation.</text>
</comment>
<comment type="cofactor">
    <cofactor evidence="9">
        <name>Mg(2+)</name>
        <dbReference type="ChEBI" id="CHEBI:18420"/>
    </cofactor>
    <text evidence="9">Binds 2 magnesium ions per subunit.</text>
</comment>
<dbReference type="GO" id="GO:0030388">
    <property type="term" value="P:fructose 1,6-bisphosphate metabolic process"/>
    <property type="evidence" value="ECO:0007669"/>
    <property type="project" value="TreeGrafter"/>
</dbReference>
<evidence type="ECO:0000313" key="13">
    <source>
        <dbReference type="Proteomes" id="UP000237472"/>
    </source>
</evidence>
<feature type="domain" description="Fructose-1-6-bisphosphatase class 1 C-terminal" evidence="11">
    <location>
        <begin position="155"/>
        <end position="279"/>
    </location>
</feature>
<dbReference type="GO" id="GO:0005986">
    <property type="term" value="P:sucrose biosynthetic process"/>
    <property type="evidence" value="ECO:0007669"/>
    <property type="project" value="TreeGrafter"/>
</dbReference>
<keyword evidence="5 9" id="KW-0378">Hydrolase</keyword>
<evidence type="ECO:0000256" key="4">
    <source>
        <dbReference type="ARBA" id="ARBA00022723"/>
    </source>
</evidence>
<dbReference type="PANTHER" id="PTHR11556">
    <property type="entry name" value="FRUCTOSE-1,6-BISPHOSPHATASE-RELATED"/>
    <property type="match status" value="1"/>
</dbReference>
<dbReference type="InterPro" id="IPR044015">
    <property type="entry name" value="FBPase_C_dom"/>
</dbReference>
<keyword evidence="3 9" id="KW-0963">Cytoplasm</keyword>
<dbReference type="PIRSF" id="PIRSF500210">
    <property type="entry name" value="FBPtase"/>
    <property type="match status" value="1"/>
</dbReference>
<evidence type="ECO:0000256" key="9">
    <source>
        <dbReference type="HAMAP-Rule" id="MF_01855"/>
    </source>
</evidence>
<dbReference type="GO" id="GO:0006094">
    <property type="term" value="P:gluconeogenesis"/>
    <property type="evidence" value="ECO:0007669"/>
    <property type="project" value="UniProtKB-UniRule"/>
</dbReference>